<evidence type="ECO:0000256" key="2">
    <source>
        <dbReference type="ARBA" id="ARBA00034534"/>
    </source>
</evidence>
<accession>A0A0N4Y0S5</accession>
<feature type="compositionally biased region" description="Basic and acidic residues" evidence="3">
    <location>
        <begin position="355"/>
        <end position="372"/>
    </location>
</feature>
<dbReference type="SMART" id="SM01050">
    <property type="entry name" value="CactinC_cactus"/>
    <property type="match status" value="1"/>
</dbReference>
<feature type="domain" description="Splicing factor cactin central" evidence="5">
    <location>
        <begin position="145"/>
        <end position="335"/>
    </location>
</feature>
<dbReference type="WBParaSite" id="NBR_0000916601-mRNA-1">
    <property type="protein sequence ID" value="NBR_0000916601-mRNA-1"/>
    <property type="gene ID" value="NBR_0000916601"/>
</dbReference>
<sequence length="617" mass="73014">LVLKFAFDLNYIFQSVLDEQRAEKRRLRKLEKEKLKAKETPEEKRARRLAKKLKKEEKRKREKNSCLPPQIAYTNLNNPFNDVNLTDTFVWGKKLEQEGKAGMSRKQIEKEMRSRIEKNIREMEELKRTRDARLAARYDMEMMQRDADRKAHAEWTSKEAEFQLQQAKVRSKIRIEQNRAKPIDLLSRYIQFGEEKKEDEDEKVEEEFELENPLEYLKGLAVDDYEDLVEDIKIYRSLDGDRHSEFWRDIRCVVDDELRKLRDDRGRMGTSIHGSVQQDVDKIFKGKSIDELSQLEKTIVNKVNAGGTGTDISYWEGLLVHLKVHIAKTRLRDLHQKMLRLKLAKIREEQIKEVGKHEPQTRMEVVKKRPASDTEDDLKMQVVKKVDLDDLESPDLDDEQKEMRWRQLSREQLEIATLELYNRGGYSPSYGDTKDTMPGIEILDEEADMKDMLQRRLANRKEPAGVTKVEADMLAIARKGMEGDESTFSVEQPLEAQSHLWSDKYRPRKPTYLNRVQTGFDWNKYNQTHYDMDNPPPKIIFYPDLLDPTNTPSFTVTPCDDPDFAVIRFKAGPPYEDIAFKCVNREWEVSHKHGYKCQFQNGVFQLWFVFKRYRYRR</sequence>
<dbReference type="Pfam" id="PF10312">
    <property type="entry name" value="Cactin_mid"/>
    <property type="match status" value="1"/>
</dbReference>
<evidence type="ECO:0000313" key="6">
    <source>
        <dbReference type="WBParaSite" id="NBR_0000916601-mRNA-1"/>
    </source>
</evidence>
<feature type="region of interest" description="Disordered" evidence="3">
    <location>
        <begin position="35"/>
        <end position="63"/>
    </location>
</feature>
<dbReference type="GO" id="GO:0045292">
    <property type="term" value="P:mRNA cis splicing, via spliceosome"/>
    <property type="evidence" value="ECO:0007669"/>
    <property type="project" value="TreeGrafter"/>
</dbReference>
<evidence type="ECO:0000256" key="3">
    <source>
        <dbReference type="SAM" id="MobiDB-lite"/>
    </source>
</evidence>
<evidence type="ECO:0000259" key="5">
    <source>
        <dbReference type="Pfam" id="PF10312"/>
    </source>
</evidence>
<proteinExistence type="inferred from homology"/>
<dbReference type="OMA" id="HIDFWND"/>
<dbReference type="GO" id="GO:0005737">
    <property type="term" value="C:cytoplasm"/>
    <property type="evidence" value="ECO:0007669"/>
    <property type="project" value="TreeGrafter"/>
</dbReference>
<evidence type="ECO:0000256" key="1">
    <source>
        <dbReference type="ARBA" id="ARBA00006895"/>
    </source>
</evidence>
<dbReference type="PANTHER" id="PTHR21737:SF4">
    <property type="entry name" value="SPLICING FACTOR CACTIN"/>
    <property type="match status" value="1"/>
</dbReference>
<feature type="region of interest" description="Disordered" evidence="3">
    <location>
        <begin position="355"/>
        <end position="374"/>
    </location>
</feature>
<comment type="similarity">
    <text evidence="1">Belongs to the CACTIN family.</text>
</comment>
<protein>
    <recommendedName>
        <fullName evidence="2">Splicing factor Cactin</fullName>
    </recommendedName>
</protein>
<dbReference type="AlphaFoldDB" id="A0A0N4Y0S5"/>
<dbReference type="InterPro" id="IPR018816">
    <property type="entry name" value="Cactin_central"/>
</dbReference>
<feature type="compositionally biased region" description="Basic residues" evidence="3">
    <location>
        <begin position="46"/>
        <end position="62"/>
    </location>
</feature>
<dbReference type="PANTHER" id="PTHR21737">
    <property type="entry name" value="POLYGLUTAMINE BINDING PROTEIN 1/MARVEL MEMBRANE-ASSOCIATING DOMAIN CONTAINING 3"/>
    <property type="match status" value="1"/>
</dbReference>
<feature type="domain" description="Splicing factor Cactin C-terminal" evidence="4">
    <location>
        <begin position="501"/>
        <end position="617"/>
    </location>
</feature>
<organism evidence="6">
    <name type="scientific">Nippostrongylus brasiliensis</name>
    <name type="common">Rat hookworm</name>
    <dbReference type="NCBI Taxonomy" id="27835"/>
    <lineage>
        <taxon>Eukaryota</taxon>
        <taxon>Metazoa</taxon>
        <taxon>Ecdysozoa</taxon>
        <taxon>Nematoda</taxon>
        <taxon>Chromadorea</taxon>
        <taxon>Rhabditida</taxon>
        <taxon>Rhabditina</taxon>
        <taxon>Rhabditomorpha</taxon>
        <taxon>Strongyloidea</taxon>
        <taxon>Heligmosomidae</taxon>
        <taxon>Nippostrongylus</taxon>
    </lineage>
</organism>
<reference evidence="6" key="1">
    <citation type="submission" date="2017-02" db="UniProtKB">
        <authorList>
            <consortium name="WormBaseParasite"/>
        </authorList>
    </citation>
    <scope>IDENTIFICATION</scope>
</reference>
<dbReference type="GO" id="GO:0005681">
    <property type="term" value="C:spliceosomal complex"/>
    <property type="evidence" value="ECO:0007669"/>
    <property type="project" value="TreeGrafter"/>
</dbReference>
<dbReference type="Pfam" id="PF09732">
    <property type="entry name" value="CactinC_cactus"/>
    <property type="match status" value="1"/>
</dbReference>
<dbReference type="InterPro" id="IPR019134">
    <property type="entry name" value="Cactin_C"/>
</dbReference>
<name>A0A0N4Y0S5_NIPBR</name>
<evidence type="ECO:0000259" key="4">
    <source>
        <dbReference type="Pfam" id="PF09732"/>
    </source>
</evidence>
<feature type="compositionally biased region" description="Basic and acidic residues" evidence="3">
    <location>
        <begin position="35"/>
        <end position="45"/>
    </location>
</feature>